<proteinExistence type="predicted"/>
<evidence type="ECO:0000313" key="3">
    <source>
        <dbReference type="EMBL" id="MCX2981268.1"/>
    </source>
</evidence>
<sequence>MSELIHEFIRLQAEQQPDAVGLYFKQDATTYADLWSQVIRCATGFKGLGLQPGQRVGVYLPKIPQSVYALFGAAAADLVFVPINPLLKPAQVAYILRDCNVTALVTADQRLTQLESALAACEDLKSVITIEDAPLAGNGQHYQTLGWTEFSDTGEATVPQTRRIDADVAAILYTSGSTGNPKGVVLSHRNMVTGAKSVADYLHNTRDDVLLAVLPLSFDYGLSQLTTTFCVGAGVVLMDYLLPRDVIKAVARHGVTGLAAVPPLWQQLATLEWPTEAQSCLRYITNSGGAMPPLLTQTLQKALPDTSIFLMYGLTEAFRSTYLPPEQIAVRPDSMGKAIPNAEIMVVREDGSPCEPGEAGELVHRGALVALGYWRDEEKTAQRFRPAPGQPPELPLQELAVWSGDEVTIDEEGYLYFVSRKDEMIKTSGYRVSPTEVEDVLYQSKLISEAVALGIQHPDLGQAIVLVASCAPGVSAADLTAVCTKELPNFMLPRHIEVRAELPRNPNGKIDRAQLAREFANYFMSQESQRN</sequence>
<dbReference type="InterPro" id="IPR000873">
    <property type="entry name" value="AMP-dep_synth/lig_dom"/>
</dbReference>
<feature type="domain" description="AMP-dependent synthetase/ligase" evidence="1">
    <location>
        <begin position="11"/>
        <end position="374"/>
    </location>
</feature>
<dbReference type="NCBIfam" id="TIGR03098">
    <property type="entry name" value="ligase_PEP_1"/>
    <property type="match status" value="1"/>
</dbReference>
<dbReference type="SUPFAM" id="SSF56801">
    <property type="entry name" value="Acetyl-CoA synthetase-like"/>
    <property type="match status" value="1"/>
</dbReference>
<dbReference type="PROSITE" id="PS00455">
    <property type="entry name" value="AMP_BINDING"/>
    <property type="match status" value="1"/>
</dbReference>
<dbReference type="Gene3D" id="3.40.50.12780">
    <property type="entry name" value="N-terminal domain of ligase-like"/>
    <property type="match status" value="1"/>
</dbReference>
<dbReference type="InterPro" id="IPR045851">
    <property type="entry name" value="AMP-bd_C_sf"/>
</dbReference>
<dbReference type="InterPro" id="IPR017529">
    <property type="entry name" value="AcylCoA_ligase_PEP_1"/>
</dbReference>
<feature type="domain" description="AMP-binding enzyme C-terminal" evidence="2">
    <location>
        <begin position="436"/>
        <end position="509"/>
    </location>
</feature>
<comment type="caution">
    <text evidence="3">The sequence shown here is derived from an EMBL/GenBank/DDBJ whole genome shotgun (WGS) entry which is preliminary data.</text>
</comment>
<reference evidence="3" key="1">
    <citation type="submission" date="2019-02" db="EMBL/GenBank/DDBJ databases">
        <authorList>
            <person name="Li S.-H."/>
        </authorList>
    </citation>
    <scope>NUCLEOTIDE SEQUENCE</scope>
    <source>
        <strain evidence="3">IMCC14734</strain>
    </source>
</reference>
<dbReference type="PANTHER" id="PTHR43767">
    <property type="entry name" value="LONG-CHAIN-FATTY-ACID--COA LIGASE"/>
    <property type="match status" value="1"/>
</dbReference>
<dbReference type="Gene3D" id="3.30.300.30">
    <property type="match status" value="1"/>
</dbReference>
<evidence type="ECO:0000313" key="4">
    <source>
        <dbReference type="Proteomes" id="UP001143362"/>
    </source>
</evidence>
<dbReference type="PANTHER" id="PTHR43767:SF1">
    <property type="entry name" value="NONRIBOSOMAL PEPTIDE SYNTHASE PES1 (EUROFUNG)-RELATED"/>
    <property type="match status" value="1"/>
</dbReference>
<dbReference type="RefSeq" id="WP_279245271.1">
    <property type="nucleotide sequence ID" value="NZ_SHNN01000002.1"/>
</dbReference>
<gene>
    <name evidence="3" type="ORF">EYC98_10375</name>
</gene>
<dbReference type="Proteomes" id="UP001143362">
    <property type="component" value="Unassembled WGS sequence"/>
</dbReference>
<dbReference type="InterPro" id="IPR050237">
    <property type="entry name" value="ATP-dep_AMP-bd_enzyme"/>
</dbReference>
<dbReference type="EMBL" id="SHNN01000002">
    <property type="protein sequence ID" value="MCX2981268.1"/>
    <property type="molecule type" value="Genomic_DNA"/>
</dbReference>
<dbReference type="GO" id="GO:0016874">
    <property type="term" value="F:ligase activity"/>
    <property type="evidence" value="ECO:0007669"/>
    <property type="project" value="UniProtKB-KW"/>
</dbReference>
<keyword evidence="3" id="KW-0436">Ligase</keyword>
<organism evidence="3 4">
    <name type="scientific">Candidatus Litorirhabdus singularis</name>
    <dbReference type="NCBI Taxonomy" id="2518993"/>
    <lineage>
        <taxon>Bacteria</taxon>
        <taxon>Pseudomonadati</taxon>
        <taxon>Pseudomonadota</taxon>
        <taxon>Gammaproteobacteria</taxon>
        <taxon>Cellvibrionales</taxon>
        <taxon>Halieaceae</taxon>
        <taxon>Candidatus Litorirhabdus</taxon>
    </lineage>
</organism>
<dbReference type="InterPro" id="IPR020845">
    <property type="entry name" value="AMP-binding_CS"/>
</dbReference>
<dbReference type="Pfam" id="PF13193">
    <property type="entry name" value="AMP-binding_C"/>
    <property type="match status" value="1"/>
</dbReference>
<dbReference type="Pfam" id="PF00501">
    <property type="entry name" value="AMP-binding"/>
    <property type="match status" value="1"/>
</dbReference>
<dbReference type="InterPro" id="IPR042099">
    <property type="entry name" value="ANL_N_sf"/>
</dbReference>
<protein>
    <submittedName>
        <fullName evidence="3">Acyl-CoA ligase (AMP-forming), exosortase A system-associated</fullName>
    </submittedName>
</protein>
<evidence type="ECO:0000259" key="2">
    <source>
        <dbReference type="Pfam" id="PF13193"/>
    </source>
</evidence>
<keyword evidence="4" id="KW-1185">Reference proteome</keyword>
<name>A0ABT3TG37_9GAMM</name>
<accession>A0ABT3TG37</accession>
<dbReference type="InterPro" id="IPR025110">
    <property type="entry name" value="AMP-bd_C"/>
</dbReference>
<evidence type="ECO:0000259" key="1">
    <source>
        <dbReference type="Pfam" id="PF00501"/>
    </source>
</evidence>